<evidence type="ECO:0000313" key="2">
    <source>
        <dbReference type="Proteomes" id="UP000285897"/>
    </source>
</evidence>
<comment type="caution">
    <text evidence="1">The sequence shown here is derived from an EMBL/GenBank/DDBJ whole genome shotgun (WGS) entry which is preliminary data.</text>
</comment>
<dbReference type="GO" id="GO:0003824">
    <property type="term" value="F:catalytic activity"/>
    <property type="evidence" value="ECO:0007669"/>
    <property type="project" value="InterPro"/>
</dbReference>
<proteinExistence type="predicted"/>
<feature type="non-terminal residue" evidence="1">
    <location>
        <position position="122"/>
    </location>
</feature>
<reference evidence="1 2" key="1">
    <citation type="submission" date="2018-08" db="EMBL/GenBank/DDBJ databases">
        <title>A genome reference for cultivated species of the human gut microbiota.</title>
        <authorList>
            <person name="Zou Y."/>
            <person name="Xue W."/>
            <person name="Luo G."/>
        </authorList>
    </citation>
    <scope>NUCLEOTIDE SEQUENCE [LARGE SCALE GENOMIC DNA]</scope>
    <source>
        <strain evidence="1 2">AF37-6AC</strain>
    </source>
</reference>
<name>A0A415LJD6_9FIRM</name>
<organism evidence="1 2">
    <name type="scientific">Blautia obeum</name>
    <dbReference type="NCBI Taxonomy" id="40520"/>
    <lineage>
        <taxon>Bacteria</taxon>
        <taxon>Bacillati</taxon>
        <taxon>Bacillota</taxon>
        <taxon>Clostridia</taxon>
        <taxon>Lachnospirales</taxon>
        <taxon>Lachnospiraceae</taxon>
        <taxon>Blautia</taxon>
    </lineage>
</organism>
<dbReference type="SUPFAM" id="SSF53167">
    <property type="entry name" value="Purine and uridine phosphorylases"/>
    <property type="match status" value="1"/>
</dbReference>
<sequence length="122" mass="13478">MSTIFDEFCRETTAFINPTDCIKPLSEFPEICITTFSQNIITEFIENNNTKIIANLYSANGILPVYEIKYDDASVGVFLSRVGAPACVVGLEEIIALGAKKIIQFVKKRIEGGANEKAVLRL</sequence>
<accession>A0A415LJD6</accession>
<protein>
    <submittedName>
        <fullName evidence="1">Phosphorylase</fullName>
    </submittedName>
</protein>
<dbReference type="GO" id="GO:0009116">
    <property type="term" value="P:nucleoside metabolic process"/>
    <property type="evidence" value="ECO:0007669"/>
    <property type="project" value="InterPro"/>
</dbReference>
<evidence type="ECO:0000313" key="1">
    <source>
        <dbReference type="EMBL" id="RHL48620.1"/>
    </source>
</evidence>
<dbReference type="InterPro" id="IPR035994">
    <property type="entry name" value="Nucleoside_phosphorylase_sf"/>
</dbReference>
<gene>
    <name evidence="1" type="ORF">DW021_08130</name>
</gene>
<dbReference type="AlphaFoldDB" id="A0A415LJD6"/>
<dbReference type="EMBL" id="QROS01000004">
    <property type="protein sequence ID" value="RHL48620.1"/>
    <property type="molecule type" value="Genomic_DNA"/>
</dbReference>
<dbReference type="Proteomes" id="UP000285897">
    <property type="component" value="Unassembled WGS sequence"/>
</dbReference>